<feature type="coiled-coil region" evidence="1">
    <location>
        <begin position="154"/>
        <end position="181"/>
    </location>
</feature>
<evidence type="ECO:0000313" key="4">
    <source>
        <dbReference type="Proteomes" id="UP000318478"/>
    </source>
</evidence>
<accession>A0A5C5YKS0</accession>
<name>A0A5C5YKS0_9BACT</name>
<evidence type="ECO:0000256" key="1">
    <source>
        <dbReference type="SAM" id="Coils"/>
    </source>
</evidence>
<dbReference type="OrthoDB" id="9855993at2"/>
<dbReference type="AlphaFoldDB" id="A0A5C5YKS0"/>
<dbReference type="Proteomes" id="UP000318478">
    <property type="component" value="Unassembled WGS sequence"/>
</dbReference>
<protein>
    <submittedName>
        <fullName evidence="3">Uncharacterized protein</fullName>
    </submittedName>
</protein>
<feature type="region of interest" description="Disordered" evidence="2">
    <location>
        <begin position="1"/>
        <end position="22"/>
    </location>
</feature>
<keyword evidence="4" id="KW-1185">Reference proteome</keyword>
<gene>
    <name evidence="3" type="ORF">Pla123a_30190</name>
</gene>
<comment type="caution">
    <text evidence="3">The sequence shown here is derived from an EMBL/GenBank/DDBJ whole genome shotgun (WGS) entry which is preliminary data.</text>
</comment>
<organism evidence="3 4">
    <name type="scientific">Posidoniimonas polymericola</name>
    <dbReference type="NCBI Taxonomy" id="2528002"/>
    <lineage>
        <taxon>Bacteria</taxon>
        <taxon>Pseudomonadati</taxon>
        <taxon>Planctomycetota</taxon>
        <taxon>Planctomycetia</taxon>
        <taxon>Pirellulales</taxon>
        <taxon>Lacipirellulaceae</taxon>
        <taxon>Posidoniimonas</taxon>
    </lineage>
</organism>
<evidence type="ECO:0000256" key="2">
    <source>
        <dbReference type="SAM" id="MobiDB-lite"/>
    </source>
</evidence>
<dbReference type="RefSeq" id="WP_146588334.1">
    <property type="nucleotide sequence ID" value="NZ_SJPO01000007.1"/>
</dbReference>
<sequence>MPKTTEAPKPSGGHTADLESLTQQQAAWLIGKPTSWLRDRADLDGRRPDGKYNARDLVRAFLADEKSRLEPAEVPEPDLQAMVQTCGHLEDTHRSIGIQILESIQARFGAAGLARAGEILLRSLKWDHARWGDQPSHRPRPKLTEAEVRAKVLADLEERVADRLREEEERESRQLGRVVEQCPDCRRVLWVLEWRKMVPPAGYLIDEIECDDCLVKKFPPRLPA</sequence>
<evidence type="ECO:0000313" key="3">
    <source>
        <dbReference type="EMBL" id="TWT75510.1"/>
    </source>
</evidence>
<dbReference type="EMBL" id="SJPO01000007">
    <property type="protein sequence ID" value="TWT75510.1"/>
    <property type="molecule type" value="Genomic_DNA"/>
</dbReference>
<proteinExistence type="predicted"/>
<keyword evidence="1" id="KW-0175">Coiled coil</keyword>
<reference evidence="3 4" key="1">
    <citation type="submission" date="2019-02" db="EMBL/GenBank/DDBJ databases">
        <title>Deep-cultivation of Planctomycetes and their phenomic and genomic characterization uncovers novel biology.</title>
        <authorList>
            <person name="Wiegand S."/>
            <person name="Jogler M."/>
            <person name="Boedeker C."/>
            <person name="Pinto D."/>
            <person name="Vollmers J."/>
            <person name="Rivas-Marin E."/>
            <person name="Kohn T."/>
            <person name="Peeters S.H."/>
            <person name="Heuer A."/>
            <person name="Rast P."/>
            <person name="Oberbeckmann S."/>
            <person name="Bunk B."/>
            <person name="Jeske O."/>
            <person name="Meyerdierks A."/>
            <person name="Storesund J.E."/>
            <person name="Kallscheuer N."/>
            <person name="Luecker S."/>
            <person name="Lage O.M."/>
            <person name="Pohl T."/>
            <person name="Merkel B.J."/>
            <person name="Hornburger P."/>
            <person name="Mueller R.-W."/>
            <person name="Bruemmer F."/>
            <person name="Labrenz M."/>
            <person name="Spormann A.M."/>
            <person name="Op Den Camp H."/>
            <person name="Overmann J."/>
            <person name="Amann R."/>
            <person name="Jetten M.S.M."/>
            <person name="Mascher T."/>
            <person name="Medema M.H."/>
            <person name="Devos D.P."/>
            <person name="Kaster A.-K."/>
            <person name="Ovreas L."/>
            <person name="Rohde M."/>
            <person name="Galperin M.Y."/>
            <person name="Jogler C."/>
        </authorList>
    </citation>
    <scope>NUCLEOTIDE SEQUENCE [LARGE SCALE GENOMIC DNA]</scope>
    <source>
        <strain evidence="3 4">Pla123a</strain>
    </source>
</reference>